<evidence type="ECO:0000313" key="3">
    <source>
        <dbReference type="Proteomes" id="UP000317730"/>
    </source>
</evidence>
<dbReference type="AlphaFoldDB" id="A0A4Y3TZK3"/>
<dbReference type="InterPro" id="IPR041602">
    <property type="entry name" value="Quercetinase_C"/>
</dbReference>
<protein>
    <recommendedName>
        <fullName evidence="1">Quercetin 2,3-dioxygenase C-terminal cupin domain-containing protein</fullName>
    </recommendedName>
</protein>
<name>A0A4Y3TZK3_9PROT</name>
<evidence type="ECO:0000313" key="2">
    <source>
        <dbReference type="EMBL" id="GEB86145.1"/>
    </source>
</evidence>
<accession>A0A4Y3TZK3</accession>
<sequence length="248" mass="26200">MITLLQAAAPPPGQETAVTLHGYSLPDNAAATSALSAALMAELPAGSTFTPPPPVRDMDILTWVRRGALRASAPPFPPEDLTDEWLHAVGTAENGAPPLWQALQDSSLIQFHILPETQDSAPEQSVRPAFTALEDGGFRILASGFPEDDPEDNPEATLIITDGAPLALRSRTRLLHAALPRDEGAAYQTTPERALFVLVVEGAARIGETPVRAQEAALITGEENLTVIASAPSVILLVDSSLTPRSLL</sequence>
<dbReference type="InterPro" id="IPR011051">
    <property type="entry name" value="RmlC_Cupin_sf"/>
</dbReference>
<dbReference type="EMBL" id="BJMV01000010">
    <property type="protein sequence ID" value="GEB86145.1"/>
    <property type="molecule type" value="Genomic_DNA"/>
</dbReference>
<reference evidence="2 3" key="1">
    <citation type="submission" date="2019-06" db="EMBL/GenBank/DDBJ databases">
        <title>Whole genome shotgun sequence of Acetobacter peroxydans NBRC 13755.</title>
        <authorList>
            <person name="Hosoyama A."/>
            <person name="Uohara A."/>
            <person name="Ohji S."/>
            <person name="Ichikawa N."/>
        </authorList>
    </citation>
    <scope>NUCLEOTIDE SEQUENCE [LARGE SCALE GENOMIC DNA]</scope>
    <source>
        <strain evidence="2 3">NBRC 13755</strain>
    </source>
</reference>
<dbReference type="Proteomes" id="UP000317730">
    <property type="component" value="Unassembled WGS sequence"/>
</dbReference>
<organism evidence="2 3">
    <name type="scientific">Acetobacter peroxydans</name>
    <dbReference type="NCBI Taxonomy" id="104098"/>
    <lineage>
        <taxon>Bacteria</taxon>
        <taxon>Pseudomonadati</taxon>
        <taxon>Pseudomonadota</taxon>
        <taxon>Alphaproteobacteria</taxon>
        <taxon>Acetobacterales</taxon>
        <taxon>Acetobacteraceae</taxon>
        <taxon>Acetobacter</taxon>
    </lineage>
</organism>
<dbReference type="SUPFAM" id="SSF51182">
    <property type="entry name" value="RmlC-like cupins"/>
    <property type="match status" value="1"/>
</dbReference>
<dbReference type="InterPro" id="IPR014710">
    <property type="entry name" value="RmlC-like_jellyroll"/>
</dbReference>
<dbReference type="RefSeq" id="WP_141377010.1">
    <property type="nucleotide sequence ID" value="NZ_BAPL01000012.1"/>
</dbReference>
<dbReference type="Gene3D" id="2.60.120.10">
    <property type="entry name" value="Jelly Rolls"/>
    <property type="match status" value="1"/>
</dbReference>
<comment type="caution">
    <text evidence="2">The sequence shown here is derived from an EMBL/GenBank/DDBJ whole genome shotgun (WGS) entry which is preliminary data.</text>
</comment>
<keyword evidence="3" id="KW-1185">Reference proteome</keyword>
<proteinExistence type="predicted"/>
<dbReference type="Pfam" id="PF17954">
    <property type="entry name" value="Pirin_C_2"/>
    <property type="match status" value="1"/>
</dbReference>
<dbReference type="OrthoDB" id="9780903at2"/>
<feature type="domain" description="Quercetin 2,3-dioxygenase C-terminal cupin" evidence="1">
    <location>
        <begin position="164"/>
        <end position="239"/>
    </location>
</feature>
<evidence type="ECO:0000259" key="1">
    <source>
        <dbReference type="Pfam" id="PF17954"/>
    </source>
</evidence>
<gene>
    <name evidence="2" type="ORF">APE01nite_19420</name>
</gene>